<dbReference type="PANTHER" id="PTHR43833">
    <property type="entry name" value="POTASSIUM CHANNEL PROTEIN 2-RELATED-RELATED"/>
    <property type="match status" value="1"/>
</dbReference>
<gene>
    <name evidence="3" type="ORF">B6F84_03625</name>
</gene>
<dbReference type="Gene3D" id="3.40.50.720">
    <property type="entry name" value="NAD(P)-binding Rossmann-like Domain"/>
    <property type="match status" value="1"/>
</dbReference>
<dbReference type="InterPro" id="IPR003148">
    <property type="entry name" value="RCK_N"/>
</dbReference>
<dbReference type="GO" id="GO:0006813">
    <property type="term" value="P:potassium ion transport"/>
    <property type="evidence" value="ECO:0007669"/>
    <property type="project" value="InterPro"/>
</dbReference>
<keyword evidence="1" id="KW-0472">Membrane</keyword>
<sequence>MDRRFWNRFMISIMENIVAPYSVIRKIFPQLFLLGVAVYINSLVFMIYQHLDFISAVYAGVNVVTTVGLYAPNINQLPNTEKVILIITIIFAVGLYTSILQAIVSTVVNRSTWIDAKARWRGSHMKDHTVLVGEGEVIVSAAKRLERLKVDYIILTTDKNIQEISPDKIIIADPKEDKNLLEAGILNAKNAIVCMKDDMETLLITLKIQKLNPPLQVISVVKNSSLADAFKTAGADVIIPYDDIVGRITASAAISNHVAGLILQDRLNENLVIGVFDVKKSIKISDLPEGTIPLIIVKHDGKLDPFFEKNYQLKEGEKIIILGDPKIFDKIKEMLE</sequence>
<feature type="transmembrane region" description="Helical" evidence="1">
    <location>
        <begin position="54"/>
        <end position="71"/>
    </location>
</feature>
<organism evidence="3 4">
    <name type="scientific">Acidianus manzaensis</name>
    <dbReference type="NCBI Taxonomy" id="282676"/>
    <lineage>
        <taxon>Archaea</taxon>
        <taxon>Thermoproteota</taxon>
        <taxon>Thermoprotei</taxon>
        <taxon>Sulfolobales</taxon>
        <taxon>Sulfolobaceae</taxon>
        <taxon>Acidianus</taxon>
    </lineage>
</organism>
<keyword evidence="1" id="KW-0812">Transmembrane</keyword>
<dbReference type="InterPro" id="IPR036291">
    <property type="entry name" value="NAD(P)-bd_dom_sf"/>
</dbReference>
<name>A0A1W6JY72_9CREN</name>
<keyword evidence="4" id="KW-1185">Reference proteome</keyword>
<dbReference type="KEGG" id="aman:B6F84_03625"/>
<dbReference type="STRING" id="282676.B6F84_03625"/>
<dbReference type="Gene3D" id="1.10.287.70">
    <property type="match status" value="1"/>
</dbReference>
<evidence type="ECO:0000313" key="4">
    <source>
        <dbReference type="Proteomes" id="UP000193404"/>
    </source>
</evidence>
<dbReference type="AlphaFoldDB" id="A0A1W6JY72"/>
<feature type="transmembrane region" description="Helical" evidence="1">
    <location>
        <begin position="83"/>
        <end position="104"/>
    </location>
</feature>
<dbReference type="OrthoDB" id="43518at2157"/>
<dbReference type="GeneID" id="41589980"/>
<feature type="domain" description="RCK N-terminal" evidence="2">
    <location>
        <begin position="126"/>
        <end position="239"/>
    </location>
</feature>
<protein>
    <submittedName>
        <fullName evidence="3">Potassium transporter TrkA</fullName>
    </submittedName>
</protein>
<evidence type="ECO:0000256" key="1">
    <source>
        <dbReference type="SAM" id="Phobius"/>
    </source>
</evidence>
<dbReference type="SUPFAM" id="SSF51735">
    <property type="entry name" value="NAD(P)-binding Rossmann-fold domains"/>
    <property type="match status" value="1"/>
</dbReference>
<proteinExistence type="predicted"/>
<dbReference type="EMBL" id="CP020477">
    <property type="protein sequence ID" value="ARM75209.1"/>
    <property type="molecule type" value="Genomic_DNA"/>
</dbReference>
<dbReference type="SUPFAM" id="SSF81324">
    <property type="entry name" value="Voltage-gated potassium channels"/>
    <property type="match status" value="1"/>
</dbReference>
<dbReference type="InterPro" id="IPR050721">
    <property type="entry name" value="Trk_Ktr_HKT_K-transport"/>
</dbReference>
<evidence type="ECO:0000259" key="2">
    <source>
        <dbReference type="PROSITE" id="PS51201"/>
    </source>
</evidence>
<dbReference type="PROSITE" id="PS51201">
    <property type="entry name" value="RCK_N"/>
    <property type="match status" value="1"/>
</dbReference>
<dbReference type="PANTHER" id="PTHR43833:SF9">
    <property type="entry name" value="POTASSIUM CHANNEL PROTEIN YUGO-RELATED"/>
    <property type="match status" value="1"/>
</dbReference>
<feature type="transmembrane region" description="Helical" evidence="1">
    <location>
        <begin position="31"/>
        <end position="48"/>
    </location>
</feature>
<reference evidence="3 4" key="1">
    <citation type="submission" date="2017-03" db="EMBL/GenBank/DDBJ databases">
        <title>Sulfur activation and transportation mechanism of thermophilic Archaea Acidianus manzaensis YN-25.</title>
        <authorList>
            <person name="Ma Y."/>
            <person name="Yang Y."/>
            <person name="Xia J."/>
        </authorList>
    </citation>
    <scope>NUCLEOTIDE SEQUENCE [LARGE SCALE GENOMIC DNA]</scope>
    <source>
        <strain evidence="3 4">YN-25</strain>
    </source>
</reference>
<dbReference type="RefSeq" id="WP_148690971.1">
    <property type="nucleotide sequence ID" value="NZ_CP020477.1"/>
</dbReference>
<keyword evidence="1" id="KW-1133">Transmembrane helix</keyword>
<dbReference type="Proteomes" id="UP000193404">
    <property type="component" value="Chromosome"/>
</dbReference>
<dbReference type="Pfam" id="PF02254">
    <property type="entry name" value="TrkA_N"/>
    <property type="match status" value="1"/>
</dbReference>
<accession>A0A1W6JY72</accession>
<evidence type="ECO:0000313" key="3">
    <source>
        <dbReference type="EMBL" id="ARM75209.1"/>
    </source>
</evidence>